<dbReference type="InterPro" id="IPR021763">
    <property type="entry name" value="DUF3326"/>
</dbReference>
<accession>A0A0F9AML9</accession>
<dbReference type="AlphaFoldDB" id="A0A0F9AML9"/>
<name>A0A0F9AML9_9ZZZZ</name>
<feature type="non-terminal residue" evidence="1">
    <location>
        <position position="1"/>
    </location>
</feature>
<dbReference type="Pfam" id="PF11805">
    <property type="entry name" value="DUF3326"/>
    <property type="match status" value="1"/>
</dbReference>
<dbReference type="PANTHER" id="PTHR36891:SF1">
    <property type="entry name" value="OS01G0127400 PROTEIN"/>
    <property type="match status" value="1"/>
</dbReference>
<gene>
    <name evidence="1" type="ORF">LCGC14_2553960</name>
</gene>
<dbReference type="PANTHER" id="PTHR36891">
    <property type="entry name" value="OS01G0127400 PROTEIN"/>
    <property type="match status" value="1"/>
</dbReference>
<reference evidence="1" key="1">
    <citation type="journal article" date="2015" name="Nature">
        <title>Complex archaea that bridge the gap between prokaryotes and eukaryotes.</title>
        <authorList>
            <person name="Spang A."/>
            <person name="Saw J.H."/>
            <person name="Jorgensen S.L."/>
            <person name="Zaremba-Niedzwiedzka K."/>
            <person name="Martijn J."/>
            <person name="Lind A.E."/>
            <person name="van Eijk R."/>
            <person name="Schleper C."/>
            <person name="Guy L."/>
            <person name="Ettema T.J."/>
        </authorList>
    </citation>
    <scope>NUCLEOTIDE SEQUENCE</scope>
</reference>
<evidence type="ECO:0008006" key="2">
    <source>
        <dbReference type="Google" id="ProtNLM"/>
    </source>
</evidence>
<evidence type="ECO:0000313" key="1">
    <source>
        <dbReference type="EMBL" id="KKL10625.1"/>
    </source>
</evidence>
<organism evidence="1">
    <name type="scientific">marine sediment metagenome</name>
    <dbReference type="NCBI Taxonomy" id="412755"/>
    <lineage>
        <taxon>unclassified sequences</taxon>
        <taxon>metagenomes</taxon>
        <taxon>ecological metagenomes</taxon>
    </lineage>
</organism>
<comment type="caution">
    <text evidence="1">The sequence shown here is derived from an EMBL/GenBank/DDBJ whole genome shotgun (WGS) entry which is preliminary data.</text>
</comment>
<dbReference type="EMBL" id="LAZR01041986">
    <property type="protein sequence ID" value="KKL10625.1"/>
    <property type="molecule type" value="Genomic_DNA"/>
</dbReference>
<proteinExistence type="predicted"/>
<protein>
    <recommendedName>
        <fullName evidence="2">DUF3326 domain-containing protein</fullName>
    </recommendedName>
</protein>
<sequence>AFLCCVLVRNGHQKHYGGTTMNVILIVPTGLGAPIGGHAGDATPVARLIAPICNRLIVHPNIVNASDINEIPGNALYVMGATIDDLLSGYVGINEVRRNRIAVLVNRPIPNEIINIVSAARVTLGIEAFIVGLSTNLRMVADFALDGSATGTIEGAQEAAEYLQSVDKPFDAVAILSKIEMPTEVAETYIREKGVNPWGGVEAKLTRIMTDILKVPCAHAPVGHTLDDFNDVVDPRIAAELVSVTYAFCVLKGLHKAPEITDGSYGIVADDIDVLVSPVNCFGIPHKKCVERDIPIITVMENDPIVKNLHQFPQHKVANYMEAAGLLIALREGISFDALRRPISATEVIDYHLDS</sequence>